<dbReference type="STRING" id="1666911.HLUCCA11_05080"/>
<dbReference type="Proteomes" id="UP000050465">
    <property type="component" value="Unassembled WGS sequence"/>
</dbReference>
<evidence type="ECO:0000313" key="2">
    <source>
        <dbReference type="Proteomes" id="UP000050465"/>
    </source>
</evidence>
<proteinExistence type="predicted"/>
<accession>A0A0P8BS67</accession>
<dbReference type="EMBL" id="LJZR01000004">
    <property type="protein sequence ID" value="KPQ36868.1"/>
    <property type="molecule type" value="Genomic_DNA"/>
</dbReference>
<organism evidence="1 2">
    <name type="scientific">Phormidesmis priestleyi Ana</name>
    <dbReference type="NCBI Taxonomy" id="1666911"/>
    <lineage>
        <taxon>Bacteria</taxon>
        <taxon>Bacillati</taxon>
        <taxon>Cyanobacteriota</taxon>
        <taxon>Cyanophyceae</taxon>
        <taxon>Leptolyngbyales</taxon>
        <taxon>Leptolyngbyaceae</taxon>
        <taxon>Phormidesmis</taxon>
    </lineage>
</organism>
<reference evidence="1 2" key="1">
    <citation type="submission" date="2015-09" db="EMBL/GenBank/DDBJ databases">
        <title>Identification and resolution of microdiversity through metagenomic sequencing of parallel consortia.</title>
        <authorList>
            <person name="Nelson W.C."/>
            <person name="Romine M.F."/>
            <person name="Lindemann S.R."/>
        </authorList>
    </citation>
    <scope>NUCLEOTIDE SEQUENCE [LARGE SCALE GENOMIC DNA]</scope>
    <source>
        <strain evidence="1">Ana</strain>
    </source>
</reference>
<evidence type="ECO:0000313" key="1">
    <source>
        <dbReference type="EMBL" id="KPQ36868.1"/>
    </source>
</evidence>
<dbReference type="AlphaFoldDB" id="A0A0P8BS67"/>
<protein>
    <submittedName>
        <fullName evidence="1">Uncharacterized protein</fullName>
    </submittedName>
</protein>
<sequence>MDIRLLRQLWSVVESFPGNRLSALDDSNLVRSLIDSLQSDPAFDPNHLPAISQYISSRMPLIREMSQQA</sequence>
<gene>
    <name evidence="1" type="ORF">HLUCCA11_05080</name>
</gene>
<comment type="caution">
    <text evidence="1">The sequence shown here is derived from an EMBL/GenBank/DDBJ whole genome shotgun (WGS) entry which is preliminary data.</text>
</comment>
<name>A0A0P8BS67_9CYAN</name>